<evidence type="ECO:0000313" key="2">
    <source>
        <dbReference type="Proteomes" id="UP000238312"/>
    </source>
</evidence>
<dbReference type="SUPFAM" id="SSF46785">
    <property type="entry name" value="Winged helix' DNA-binding domain"/>
    <property type="match status" value="1"/>
</dbReference>
<dbReference type="InterPro" id="IPR036388">
    <property type="entry name" value="WH-like_DNA-bd_sf"/>
</dbReference>
<protein>
    <submittedName>
        <fullName evidence="1">Helix-turn-helix protein</fullName>
    </submittedName>
</protein>
<dbReference type="OrthoDB" id="3730926at2"/>
<evidence type="ECO:0000313" key="1">
    <source>
        <dbReference type="EMBL" id="PRX68656.1"/>
    </source>
</evidence>
<reference evidence="1 2" key="1">
    <citation type="submission" date="2018-03" db="EMBL/GenBank/DDBJ databases">
        <title>Genomic Encyclopedia of Type Strains, Phase III (KMG-III): the genomes of soil and plant-associated and newly described type strains.</title>
        <authorList>
            <person name="Whitman W."/>
        </authorList>
    </citation>
    <scope>NUCLEOTIDE SEQUENCE [LARGE SCALE GENOMIC DNA]</scope>
    <source>
        <strain evidence="1 2">CGMCC 4.7104</strain>
    </source>
</reference>
<proteinExistence type="predicted"/>
<organism evidence="1 2">
    <name type="scientific">Nonomuraea fuscirosea</name>
    <dbReference type="NCBI Taxonomy" id="1291556"/>
    <lineage>
        <taxon>Bacteria</taxon>
        <taxon>Bacillati</taxon>
        <taxon>Actinomycetota</taxon>
        <taxon>Actinomycetes</taxon>
        <taxon>Streptosporangiales</taxon>
        <taxon>Streptosporangiaceae</taxon>
        <taxon>Nonomuraea</taxon>
    </lineage>
</organism>
<dbReference type="Pfam" id="PF12840">
    <property type="entry name" value="HTH_20"/>
    <property type="match status" value="1"/>
</dbReference>
<name>A0A2T0N7V4_9ACTN</name>
<dbReference type="InterPro" id="IPR036390">
    <property type="entry name" value="WH_DNA-bd_sf"/>
</dbReference>
<sequence>MGPIEERIAELERRVARLEEPPSDAPPRPVVAQAPPLDLVDLIRSRAEGETRPDTVMYGGAVTFEDRHYMWAMEHAAGEVADANWARAATLFERLGSGPRLALLAALLKEPRTRKELQETLGETSTGHLYHHLKDLQSAGLLIQPRRGEYAIAPHAVVPLMTIVAVAMDLGAAESPQEEAE</sequence>
<dbReference type="EMBL" id="PVNG01000003">
    <property type="protein sequence ID" value="PRX68656.1"/>
    <property type="molecule type" value="Genomic_DNA"/>
</dbReference>
<dbReference type="Proteomes" id="UP000238312">
    <property type="component" value="Unassembled WGS sequence"/>
</dbReference>
<gene>
    <name evidence="1" type="ORF">B0I32_103618</name>
</gene>
<accession>A0A2T0N7V4</accession>
<dbReference type="Gene3D" id="1.10.10.10">
    <property type="entry name" value="Winged helix-like DNA-binding domain superfamily/Winged helix DNA-binding domain"/>
    <property type="match status" value="1"/>
</dbReference>
<comment type="caution">
    <text evidence="1">The sequence shown here is derived from an EMBL/GenBank/DDBJ whole genome shotgun (WGS) entry which is preliminary data.</text>
</comment>
<dbReference type="AlphaFoldDB" id="A0A2T0N7V4"/>
<keyword evidence="2" id="KW-1185">Reference proteome</keyword>
<dbReference type="RefSeq" id="WP_106236982.1">
    <property type="nucleotide sequence ID" value="NZ_PVNG01000003.1"/>
</dbReference>